<dbReference type="EMBL" id="JBIUZV010000016">
    <property type="protein sequence ID" value="MFJ3048285.1"/>
    <property type="molecule type" value="Genomic_DNA"/>
</dbReference>
<keyword evidence="1" id="KW-0732">Signal</keyword>
<sequence>MKKNILAVSFLVVAATLCAPFAHAAEEDVSKADPARWYKPDDTPKARYQNLVKEANAAYGEALQACKGMRGKQAKSCRGDAGAAKKADMERAKRIYKDYKETAPAS</sequence>
<comment type="caution">
    <text evidence="2">The sequence shown here is derived from an EMBL/GenBank/DDBJ whole genome shotgun (WGS) entry which is preliminary data.</text>
</comment>
<protein>
    <submittedName>
        <fullName evidence="2">Uncharacterized protein</fullName>
    </submittedName>
</protein>
<feature type="signal peptide" evidence="1">
    <location>
        <begin position="1"/>
        <end position="24"/>
    </location>
</feature>
<gene>
    <name evidence="2" type="ORF">ACIPEN_20825</name>
</gene>
<name>A0ABW8F4Q7_9BURK</name>
<reference evidence="2 3" key="1">
    <citation type="submission" date="2024-10" db="EMBL/GenBank/DDBJ databases">
        <title>The Natural Products Discovery Center: Release of the First 8490 Sequenced Strains for Exploring Actinobacteria Biosynthetic Diversity.</title>
        <authorList>
            <person name="Kalkreuter E."/>
            <person name="Kautsar S.A."/>
            <person name="Yang D."/>
            <person name="Bader C.D."/>
            <person name="Teijaro C.N."/>
            <person name="Fluegel L."/>
            <person name="Davis C.M."/>
            <person name="Simpson J.R."/>
            <person name="Lauterbach L."/>
            <person name="Steele A.D."/>
            <person name="Gui C."/>
            <person name="Meng S."/>
            <person name="Li G."/>
            <person name="Viehrig K."/>
            <person name="Ye F."/>
            <person name="Su P."/>
            <person name="Kiefer A.F."/>
            <person name="Nichols A."/>
            <person name="Cepeda A.J."/>
            <person name="Yan W."/>
            <person name="Fan B."/>
            <person name="Jiang Y."/>
            <person name="Adhikari A."/>
            <person name="Zheng C.-J."/>
            <person name="Schuster L."/>
            <person name="Cowan T.M."/>
            <person name="Smanski M.J."/>
            <person name="Chevrette M.G."/>
            <person name="De Carvalho L.P.S."/>
            <person name="Shen B."/>
        </authorList>
    </citation>
    <scope>NUCLEOTIDE SEQUENCE [LARGE SCALE GENOMIC DNA]</scope>
    <source>
        <strain evidence="2 3">NPDC087045</strain>
    </source>
</reference>
<feature type="chain" id="PRO_5045538229" evidence="1">
    <location>
        <begin position="25"/>
        <end position="106"/>
    </location>
</feature>
<evidence type="ECO:0000313" key="2">
    <source>
        <dbReference type="EMBL" id="MFJ3048285.1"/>
    </source>
</evidence>
<evidence type="ECO:0000256" key="1">
    <source>
        <dbReference type="SAM" id="SignalP"/>
    </source>
</evidence>
<proteinExistence type="predicted"/>
<keyword evidence="3" id="KW-1185">Reference proteome</keyword>
<evidence type="ECO:0000313" key="3">
    <source>
        <dbReference type="Proteomes" id="UP001617427"/>
    </source>
</evidence>
<organism evidence="2 3">
    <name type="scientific">Herbaspirillum chlorophenolicum</name>
    <dbReference type="NCBI Taxonomy" id="211589"/>
    <lineage>
        <taxon>Bacteria</taxon>
        <taxon>Pseudomonadati</taxon>
        <taxon>Pseudomonadota</taxon>
        <taxon>Betaproteobacteria</taxon>
        <taxon>Burkholderiales</taxon>
        <taxon>Oxalobacteraceae</taxon>
        <taxon>Herbaspirillum</taxon>
    </lineage>
</organism>
<dbReference type="Proteomes" id="UP001617427">
    <property type="component" value="Unassembled WGS sequence"/>
</dbReference>
<accession>A0ABW8F4Q7</accession>
<dbReference type="RefSeq" id="WP_402703221.1">
    <property type="nucleotide sequence ID" value="NZ_JBIUZV010000016.1"/>
</dbReference>